<dbReference type="Pfam" id="PF00488">
    <property type="entry name" value="MutS_V"/>
    <property type="match status" value="1"/>
</dbReference>
<protein>
    <recommendedName>
        <fullName evidence="7">Endonuclease MutS2</fullName>
        <ecNumber evidence="7">3.1.-.-</ecNumber>
    </recommendedName>
    <alternativeName>
        <fullName evidence="7">Ribosome-associated protein quality control-upstream factor</fullName>
        <shortName evidence="7">RQC-upstream factor</shortName>
        <shortName evidence="7">RqcU</shortName>
        <ecNumber evidence="7">3.6.4.-</ecNumber>
    </alternativeName>
</protein>
<keyword evidence="5 7" id="KW-0694">RNA-binding</keyword>
<dbReference type="PROSITE" id="PS50828">
    <property type="entry name" value="SMR"/>
    <property type="match status" value="1"/>
</dbReference>
<keyword evidence="2 7" id="KW-0547">Nucleotide-binding</keyword>
<feature type="domain" description="Smr" evidence="9">
    <location>
        <begin position="725"/>
        <end position="800"/>
    </location>
</feature>
<dbReference type="EC" id="3.6.4.-" evidence="7"/>
<evidence type="ECO:0000256" key="8">
    <source>
        <dbReference type="SAM" id="Coils"/>
    </source>
</evidence>
<dbReference type="InterPro" id="IPR036063">
    <property type="entry name" value="Smr_dom_sf"/>
</dbReference>
<sequence length="800" mass="90876">MHLFPQQLTEKIGFERIRSSAIENTRSPMAREQLSSMTPFSDPQLIQRLLKQTKEMMDLLQNDSAFPLNNLHDIREQLKKSRAENSVLPLPVFMEILEVSVTARRIKSYLNNREDYYPELKEVSIGLIPLKELENALQDVLNENGELRSDASPQLQSIRKRLNNKRNDLRNTINRAMSRVSKQGRASDEGPTIRNGRMVIPVQAEYKRKVKGFVHDVSSSGQTVYLEPVEALNINNEIRQLESEEQREIERILKELTATVRRHREHLRQNLEVLGTIDIIAAKAQLSIDLDGFVPVLSENNHLYLKEAYNPLLLLKNNGLPKNQQEKIVPLDMELEKDECCLVITGPNAGGKSVALKTLALCSLMMQCGFAIPARDSSEIPVFSNIFVDMGDDQSIENDLSTFSSRLEWMKHTLDHADEHSLILIDEAAAGTDPEEGGALFQSLIEQLIEQNAKVLVTTHHGSLKLFAHDHPQAVNGSMEFDQDTLSPTYRFKKGIPGSSYAFEIAERMQLQDTLLSRARNLLGEAKGEMETLISELEAKTQEAEELKQKYDELKAGTEKERHRYEEKRSAIEKEKKEIREKALQEAKHIMDSANKKIEEAVERIVQKGEKDKETIKQARKDVEEFREQVDDELESIEAEEAQPFQDSEERPKVGDRVRLQDANTTGELKEISGKQAVVSAGGLRLKTKYKNLIKVEDASKKKKNQKVKVNFVDGDRYKVVKPQLEIRGMRGREAIKEVQHYLDNALASGRNQVHIIHGKGEGILKGLVHEYLDNRKEVQSYEMAPIQQGGAGCTIVTFK</sequence>
<accession>A0ABT3PZA0</accession>
<dbReference type="InterPro" id="IPR000432">
    <property type="entry name" value="DNA_mismatch_repair_MutS_C"/>
</dbReference>
<dbReference type="PIRSF" id="PIRSF005814">
    <property type="entry name" value="MutS_YshD"/>
    <property type="match status" value="1"/>
</dbReference>
<dbReference type="InterPro" id="IPR007696">
    <property type="entry name" value="DNA_mismatch_repair_MutS_core"/>
</dbReference>
<comment type="caution">
    <text evidence="10">The sequence shown here is derived from an EMBL/GenBank/DDBJ whole genome shotgun (WGS) entry which is preliminary data.</text>
</comment>
<comment type="function">
    <text evidence="7">Acts as a ribosome collision sensor, splitting the ribosome into its 2 subunits. Detects stalled/collided 70S ribosomes which it binds and splits by an ATP-hydrolysis driven conformational change. Acts upstream of the ribosome quality control system (RQC), a ribosome-associated complex that mediates the extraction of incompletely synthesized nascent chains from stalled ribosomes and their subsequent degradation. Probably generates substrates for RQC.</text>
</comment>
<feature type="coiled-coil region" evidence="8">
    <location>
        <begin position="516"/>
        <end position="643"/>
    </location>
</feature>
<dbReference type="SUPFAM" id="SSF160443">
    <property type="entry name" value="SMR domain-like"/>
    <property type="match status" value="1"/>
</dbReference>
<evidence type="ECO:0000256" key="4">
    <source>
        <dbReference type="ARBA" id="ARBA00022840"/>
    </source>
</evidence>
<keyword evidence="11" id="KW-1185">Reference proteome</keyword>
<evidence type="ECO:0000256" key="6">
    <source>
        <dbReference type="ARBA" id="ARBA00023125"/>
    </source>
</evidence>
<dbReference type="Proteomes" id="UP001207337">
    <property type="component" value="Unassembled WGS sequence"/>
</dbReference>
<evidence type="ECO:0000256" key="1">
    <source>
        <dbReference type="ARBA" id="ARBA00022730"/>
    </source>
</evidence>
<dbReference type="InterPro" id="IPR046893">
    <property type="entry name" value="MSSS"/>
</dbReference>
<evidence type="ECO:0000313" key="11">
    <source>
        <dbReference type="Proteomes" id="UP001207337"/>
    </source>
</evidence>
<comment type="similarity">
    <text evidence="7">Belongs to the DNA mismatch repair MutS family. MutS2 subfamily.</text>
</comment>
<dbReference type="HAMAP" id="MF_00092">
    <property type="entry name" value="MutS2"/>
    <property type="match status" value="1"/>
</dbReference>
<evidence type="ECO:0000259" key="9">
    <source>
        <dbReference type="PROSITE" id="PS50828"/>
    </source>
</evidence>
<keyword evidence="8" id="KW-0175">Coiled coil</keyword>
<dbReference type="PANTHER" id="PTHR48466">
    <property type="entry name" value="OS10G0509000 PROTEIN-RELATED"/>
    <property type="match status" value="1"/>
</dbReference>
<proteinExistence type="inferred from homology"/>
<dbReference type="SMART" id="SM00534">
    <property type="entry name" value="MUTSac"/>
    <property type="match status" value="1"/>
</dbReference>
<evidence type="ECO:0000313" key="10">
    <source>
        <dbReference type="EMBL" id="MCW9713169.1"/>
    </source>
</evidence>
<dbReference type="EMBL" id="JAJNDC010000002">
    <property type="protein sequence ID" value="MCW9713169.1"/>
    <property type="molecule type" value="Genomic_DNA"/>
</dbReference>
<dbReference type="PANTHER" id="PTHR48466:SF2">
    <property type="entry name" value="OS10G0509000 PROTEIN"/>
    <property type="match status" value="1"/>
</dbReference>
<reference evidence="10 11" key="1">
    <citation type="submission" date="2021-11" db="EMBL/GenBank/DDBJ databases">
        <title>Aliifidinibius sp. nov., a new bacterium isolated from saline soil.</title>
        <authorList>
            <person name="Galisteo C."/>
            <person name="De La Haba R."/>
            <person name="Sanchez-Porro C."/>
            <person name="Ventosa A."/>
        </authorList>
    </citation>
    <scope>NUCLEOTIDE SEQUENCE [LARGE SCALE GENOMIC DNA]</scope>
    <source>
        <strain evidence="10 11">KACC 190600</strain>
    </source>
</reference>
<keyword evidence="6 7" id="KW-0238">DNA-binding</keyword>
<dbReference type="Gene3D" id="3.40.50.300">
    <property type="entry name" value="P-loop containing nucleotide triphosphate hydrolases"/>
    <property type="match status" value="1"/>
</dbReference>
<dbReference type="Pfam" id="PF20297">
    <property type="entry name" value="MSSS"/>
    <property type="match status" value="1"/>
</dbReference>
<dbReference type="InterPro" id="IPR002625">
    <property type="entry name" value="Smr_dom"/>
</dbReference>
<evidence type="ECO:0000256" key="5">
    <source>
        <dbReference type="ARBA" id="ARBA00022884"/>
    </source>
</evidence>
<dbReference type="SMART" id="SM00463">
    <property type="entry name" value="SMR"/>
    <property type="match status" value="1"/>
</dbReference>
<dbReference type="SUPFAM" id="SSF52540">
    <property type="entry name" value="P-loop containing nucleoside triphosphate hydrolases"/>
    <property type="match status" value="1"/>
</dbReference>
<dbReference type="EC" id="3.1.-.-" evidence="7"/>
<dbReference type="RefSeq" id="WP_265789693.1">
    <property type="nucleotide sequence ID" value="NZ_BAABRS010000002.1"/>
</dbReference>
<keyword evidence="1 7" id="KW-0699">rRNA-binding</keyword>
<gene>
    <name evidence="7" type="primary">mutS2</name>
    <name evidence="7" type="synonym">rqcU</name>
    <name evidence="10" type="ORF">LQ318_09655</name>
</gene>
<evidence type="ECO:0000256" key="2">
    <source>
        <dbReference type="ARBA" id="ARBA00022741"/>
    </source>
</evidence>
<dbReference type="InterPro" id="IPR045076">
    <property type="entry name" value="MutS"/>
</dbReference>
<name>A0ABT3PZA0_9BACT</name>
<dbReference type="InterPro" id="IPR005747">
    <property type="entry name" value="MutS2"/>
</dbReference>
<comment type="subunit">
    <text evidence="7">Homodimer. Binds to stalled ribosomes, contacting rRNA.</text>
</comment>
<dbReference type="NCBIfam" id="TIGR01069">
    <property type="entry name" value="mutS2"/>
    <property type="match status" value="1"/>
</dbReference>
<organism evidence="10 11">
    <name type="scientific">Fodinibius salicampi</name>
    <dbReference type="NCBI Taxonomy" id="1920655"/>
    <lineage>
        <taxon>Bacteria</taxon>
        <taxon>Pseudomonadati</taxon>
        <taxon>Balneolota</taxon>
        <taxon>Balneolia</taxon>
        <taxon>Balneolales</taxon>
        <taxon>Balneolaceae</taxon>
        <taxon>Fodinibius</taxon>
    </lineage>
</organism>
<keyword evidence="7 10" id="KW-0255">Endonuclease</keyword>
<keyword evidence="3 7" id="KW-0378">Hydrolase</keyword>
<dbReference type="GO" id="GO:0004519">
    <property type="term" value="F:endonuclease activity"/>
    <property type="evidence" value="ECO:0007669"/>
    <property type="project" value="UniProtKB-KW"/>
</dbReference>
<dbReference type="SUPFAM" id="SSF48334">
    <property type="entry name" value="DNA repair protein MutS, domain III"/>
    <property type="match status" value="1"/>
</dbReference>
<evidence type="ECO:0000256" key="7">
    <source>
        <dbReference type="HAMAP-Rule" id="MF_00092"/>
    </source>
</evidence>
<dbReference type="SMART" id="SM00533">
    <property type="entry name" value="MUTSd"/>
    <property type="match status" value="1"/>
</dbReference>
<comment type="function">
    <text evidence="7">Endonuclease that is involved in the suppression of homologous recombination and thus may have a key role in the control of bacterial genetic diversity.</text>
</comment>
<dbReference type="InterPro" id="IPR036187">
    <property type="entry name" value="DNA_mismatch_repair_MutS_sf"/>
</dbReference>
<dbReference type="Gene3D" id="3.30.1370.110">
    <property type="match status" value="1"/>
</dbReference>
<keyword evidence="7" id="KW-0540">Nuclease</keyword>
<feature type="coiled-coil region" evidence="8">
    <location>
        <begin position="130"/>
        <end position="179"/>
    </location>
</feature>
<feature type="binding site" evidence="7">
    <location>
        <begin position="346"/>
        <end position="353"/>
    </location>
    <ligand>
        <name>ATP</name>
        <dbReference type="ChEBI" id="CHEBI:30616"/>
    </ligand>
</feature>
<dbReference type="InterPro" id="IPR027417">
    <property type="entry name" value="P-loop_NTPase"/>
</dbReference>
<keyword evidence="4 7" id="KW-0067">ATP-binding</keyword>
<evidence type="ECO:0000256" key="3">
    <source>
        <dbReference type="ARBA" id="ARBA00022801"/>
    </source>
</evidence>
<dbReference type="Pfam" id="PF01713">
    <property type="entry name" value="Smr"/>
    <property type="match status" value="1"/>
</dbReference>